<sequence>MGIDEDLEHKRHMMYYNQLLQSDRRTKLKGEKSKKKKKDKLSFGSQKVDFKDYVYAPDDYEFIAYIFYFVAIPYLTGAIFLFLFIAGGDFDNFMLLNLNSFIIVWLIGYEIVAAFLLFWIFIMFLQYEREDDEDPYGFG</sequence>
<evidence type="ECO:0000256" key="1">
    <source>
        <dbReference type="SAM" id="Phobius"/>
    </source>
</evidence>
<keyword evidence="3" id="KW-1185">Reference proteome</keyword>
<dbReference type="RefSeq" id="WP_193114459.1">
    <property type="nucleotide sequence ID" value="NZ_CP041165.1"/>
</dbReference>
<keyword evidence="1" id="KW-0812">Transmembrane</keyword>
<dbReference type="Proteomes" id="UP000593910">
    <property type="component" value="Chromosome"/>
</dbReference>
<proteinExistence type="predicted"/>
<name>A0A7M1AUE9_9BACT</name>
<accession>A0A7M1AUE9</accession>
<dbReference type="KEGG" id="smax:FJR03_04505"/>
<dbReference type="EMBL" id="CP041165">
    <property type="protein sequence ID" value="QOP41039.1"/>
    <property type="molecule type" value="Genomic_DNA"/>
</dbReference>
<keyword evidence="1" id="KW-0472">Membrane</keyword>
<dbReference type="AlphaFoldDB" id="A0A7M1AUE9"/>
<reference evidence="2 3" key="1">
    <citation type="submission" date="2019-06" db="EMBL/GenBank/DDBJ databases">
        <title>Sulfurimonas gotlandica sp. nov., a chemoautotrophic and psychrotolerant epsilonproteobacterium isolated from a pelagic redoxcline, and an emended description of the genus Sulfurimonas.</title>
        <authorList>
            <person name="Wang S."/>
            <person name="Jiang L."/>
            <person name="Shao Z."/>
        </authorList>
    </citation>
    <scope>NUCLEOTIDE SEQUENCE [LARGE SCALE GENOMIC DNA]</scope>
    <source>
        <strain evidence="2 3">B2</strain>
    </source>
</reference>
<organism evidence="2 3">
    <name type="scientific">Sulfurimonas marina</name>
    <dbReference type="NCBI Taxonomy" id="2590551"/>
    <lineage>
        <taxon>Bacteria</taxon>
        <taxon>Pseudomonadati</taxon>
        <taxon>Campylobacterota</taxon>
        <taxon>Epsilonproteobacteria</taxon>
        <taxon>Campylobacterales</taxon>
        <taxon>Sulfurimonadaceae</taxon>
        <taxon>Sulfurimonas</taxon>
    </lineage>
</organism>
<gene>
    <name evidence="2" type="ORF">FJR03_04505</name>
</gene>
<keyword evidence="1" id="KW-1133">Transmembrane helix</keyword>
<feature type="transmembrane region" description="Helical" evidence="1">
    <location>
        <begin position="98"/>
        <end position="125"/>
    </location>
</feature>
<evidence type="ECO:0000313" key="2">
    <source>
        <dbReference type="EMBL" id="QOP41039.1"/>
    </source>
</evidence>
<protein>
    <submittedName>
        <fullName evidence="2">Uncharacterized protein</fullName>
    </submittedName>
</protein>
<evidence type="ECO:0000313" key="3">
    <source>
        <dbReference type="Proteomes" id="UP000593910"/>
    </source>
</evidence>
<feature type="transmembrane region" description="Helical" evidence="1">
    <location>
        <begin position="62"/>
        <end position="86"/>
    </location>
</feature>